<comment type="caution">
    <text evidence="2">The sequence shown here is derived from an EMBL/GenBank/DDBJ whole genome shotgun (WGS) entry which is preliminary data.</text>
</comment>
<organism evidence="2 3">
    <name type="scientific">Streptomyces tateyamensis</name>
    <dbReference type="NCBI Taxonomy" id="565073"/>
    <lineage>
        <taxon>Bacteria</taxon>
        <taxon>Bacillati</taxon>
        <taxon>Actinomycetota</taxon>
        <taxon>Actinomycetes</taxon>
        <taxon>Kitasatosporales</taxon>
        <taxon>Streptomycetaceae</taxon>
        <taxon>Streptomyces</taxon>
    </lineage>
</organism>
<keyword evidence="3" id="KW-1185">Reference proteome</keyword>
<name>A0A2V4NFS3_9ACTN</name>
<accession>A0A2V4NFS3</accession>
<gene>
    <name evidence="2" type="ORF">C7C46_12190</name>
</gene>
<protein>
    <submittedName>
        <fullName evidence="2">Uncharacterized protein</fullName>
    </submittedName>
</protein>
<evidence type="ECO:0000313" key="2">
    <source>
        <dbReference type="EMBL" id="PYC80895.1"/>
    </source>
</evidence>
<sequence length="84" mass="8081">MVDMSSADPDRATAPDEATGATTPYCEPAGPDPAAALTPAPAGDGPRAACVLCGAPTEHPAATAGATLCPVCAWQQAGRAACSG</sequence>
<feature type="compositionally biased region" description="Low complexity" evidence="1">
    <location>
        <begin position="28"/>
        <end position="44"/>
    </location>
</feature>
<proteinExistence type="predicted"/>
<feature type="region of interest" description="Disordered" evidence="1">
    <location>
        <begin position="1"/>
        <end position="44"/>
    </location>
</feature>
<reference evidence="2 3" key="1">
    <citation type="submission" date="2018-03" db="EMBL/GenBank/DDBJ databases">
        <title>Bioinformatic expansion and discovery of thiopeptide antibiotics.</title>
        <authorList>
            <person name="Schwalen C.J."/>
            <person name="Hudson G.A."/>
            <person name="Mitchell D.A."/>
        </authorList>
    </citation>
    <scope>NUCLEOTIDE SEQUENCE [LARGE SCALE GENOMIC DNA]</scope>
    <source>
        <strain evidence="2 3">ATCC 21389</strain>
    </source>
</reference>
<evidence type="ECO:0000313" key="3">
    <source>
        <dbReference type="Proteomes" id="UP000248039"/>
    </source>
</evidence>
<evidence type="ECO:0000256" key="1">
    <source>
        <dbReference type="SAM" id="MobiDB-lite"/>
    </source>
</evidence>
<dbReference type="EMBL" id="PYBW01000038">
    <property type="protein sequence ID" value="PYC80895.1"/>
    <property type="molecule type" value="Genomic_DNA"/>
</dbReference>
<dbReference type="AlphaFoldDB" id="A0A2V4NFS3"/>
<dbReference type="Proteomes" id="UP000248039">
    <property type="component" value="Unassembled WGS sequence"/>
</dbReference>